<comment type="caution">
    <text evidence="2">The sequence shown here is derived from an EMBL/GenBank/DDBJ whole genome shotgun (WGS) entry which is preliminary data.</text>
</comment>
<feature type="transmembrane region" description="Helical" evidence="1">
    <location>
        <begin position="58"/>
        <end position="86"/>
    </location>
</feature>
<feature type="transmembrane region" description="Helical" evidence="1">
    <location>
        <begin position="479"/>
        <end position="501"/>
    </location>
</feature>
<feature type="transmembrane region" description="Helical" evidence="1">
    <location>
        <begin position="189"/>
        <end position="208"/>
    </location>
</feature>
<dbReference type="AlphaFoldDB" id="A0A9D1K5Q9"/>
<feature type="transmembrane region" description="Helical" evidence="1">
    <location>
        <begin position="117"/>
        <end position="139"/>
    </location>
</feature>
<protein>
    <submittedName>
        <fullName evidence="2">Uncharacterized protein</fullName>
    </submittedName>
</protein>
<keyword evidence="1" id="KW-0472">Membrane</keyword>
<feature type="transmembrane region" description="Helical" evidence="1">
    <location>
        <begin position="408"/>
        <end position="432"/>
    </location>
</feature>
<evidence type="ECO:0000313" key="3">
    <source>
        <dbReference type="Proteomes" id="UP000824140"/>
    </source>
</evidence>
<feature type="transmembrane region" description="Helical" evidence="1">
    <location>
        <begin position="315"/>
        <end position="339"/>
    </location>
</feature>
<keyword evidence="1" id="KW-1133">Transmembrane helix</keyword>
<evidence type="ECO:0000313" key="2">
    <source>
        <dbReference type="EMBL" id="HIS92744.1"/>
    </source>
</evidence>
<reference evidence="2" key="2">
    <citation type="journal article" date="2021" name="PeerJ">
        <title>Extensive microbial diversity within the chicken gut microbiome revealed by metagenomics and culture.</title>
        <authorList>
            <person name="Gilroy R."/>
            <person name="Ravi A."/>
            <person name="Getino M."/>
            <person name="Pursley I."/>
            <person name="Horton D.L."/>
            <person name="Alikhan N.F."/>
            <person name="Baker D."/>
            <person name="Gharbi K."/>
            <person name="Hall N."/>
            <person name="Watson M."/>
            <person name="Adriaenssens E.M."/>
            <person name="Foster-Nyarko E."/>
            <person name="Jarju S."/>
            <person name="Secka A."/>
            <person name="Antonio M."/>
            <person name="Oren A."/>
            <person name="Chaudhuri R.R."/>
            <person name="La Ragione R."/>
            <person name="Hildebrand F."/>
            <person name="Pallen M.J."/>
        </authorList>
    </citation>
    <scope>NUCLEOTIDE SEQUENCE</scope>
    <source>
        <strain evidence="2">13766</strain>
    </source>
</reference>
<feature type="transmembrane region" description="Helical" evidence="1">
    <location>
        <begin position="151"/>
        <end position="177"/>
    </location>
</feature>
<organism evidence="2 3">
    <name type="scientific">Candidatus Alectryocaccomicrobium excrementavium</name>
    <dbReference type="NCBI Taxonomy" id="2840668"/>
    <lineage>
        <taxon>Bacteria</taxon>
        <taxon>Bacillati</taxon>
        <taxon>Bacillota</taxon>
        <taxon>Clostridia</taxon>
        <taxon>Candidatus Alectryocaccomicrobium</taxon>
    </lineage>
</organism>
<gene>
    <name evidence="2" type="ORF">IAA84_06960</name>
</gene>
<reference evidence="2" key="1">
    <citation type="submission" date="2020-10" db="EMBL/GenBank/DDBJ databases">
        <authorList>
            <person name="Gilroy R."/>
        </authorList>
    </citation>
    <scope>NUCLEOTIDE SEQUENCE</scope>
    <source>
        <strain evidence="2">13766</strain>
    </source>
</reference>
<feature type="transmembrane region" description="Helical" evidence="1">
    <location>
        <begin position="438"/>
        <end position="458"/>
    </location>
</feature>
<dbReference type="Proteomes" id="UP000824140">
    <property type="component" value="Unassembled WGS sequence"/>
</dbReference>
<proteinExistence type="predicted"/>
<feature type="transmembrane region" description="Helical" evidence="1">
    <location>
        <begin position="251"/>
        <end position="274"/>
    </location>
</feature>
<accession>A0A9D1K5Q9</accession>
<name>A0A9D1K5Q9_9FIRM</name>
<evidence type="ECO:0000256" key="1">
    <source>
        <dbReference type="SAM" id="Phobius"/>
    </source>
</evidence>
<feature type="transmembrane region" description="Helical" evidence="1">
    <location>
        <begin position="359"/>
        <end position="387"/>
    </location>
</feature>
<feature type="transmembrane region" description="Helical" evidence="1">
    <location>
        <begin position="30"/>
        <end position="52"/>
    </location>
</feature>
<keyword evidence="1" id="KW-0812">Transmembrane</keyword>
<feature type="transmembrane region" description="Helical" evidence="1">
    <location>
        <begin position="507"/>
        <end position="527"/>
    </location>
</feature>
<dbReference type="EMBL" id="DVJN01000137">
    <property type="protein sequence ID" value="HIS92744.1"/>
    <property type="molecule type" value="Genomic_DNA"/>
</dbReference>
<sequence>MKAFWVLTKLQLMQAYSLNPLIQGKKWGKLLGFGVLGLYLIGIFAFVVYFFAEGIVRAFAALGALEAFPPLIAALVCVSTLVFSIYRASTMLFSARELEITLAMPVRLSAIVASRVMGLYLANLPFALMVTIPAIVPYIRAAQPGALFYPIFAVCTLAAPLVPVVLAAIVGALVAFASSRFRAAKYINMLLLVAVSLGAMYFSFTINANPEAMASLDLGAVGETLSRAISRIYPLSELYARAVARGDVLAFLGYVGVSALVFAAFAFALGRVFLPVCTSIHSQRRSARRYQLGAMKRSGVLKTLMLREWRHLTAVPMWIFNSLFGLLLALIGGVLLLINKNAVLAFMAQEFAPQLGVDLPLGAMLSMVLSWLVSMSCLTGCTISLEGRTLWQLKSLPVSGRDVFAAKVLLNILLCAPVSLAVGVLAGVAVGVSGALDWLWLLLTPCAYLVLIVLVGLLGNIRWHRFDWTNETAVIKQSLGAMLPVLVSMFTTLPVVYFLAVADDANALMGAITLALVAIDLFLAALLRKKAGRWYASL</sequence>